<dbReference type="AlphaFoldDB" id="A0A6G0TID4"/>
<reference evidence="1 2" key="1">
    <citation type="submission" date="2019-08" db="EMBL/GenBank/DDBJ databases">
        <title>The genome of the soybean aphid Biotype 1, its phylome, world population structure and adaptation to the North American continent.</title>
        <authorList>
            <person name="Giordano R."/>
            <person name="Donthu R.K."/>
            <person name="Hernandez A.G."/>
            <person name="Wright C.L."/>
            <person name="Zimin A.V."/>
        </authorList>
    </citation>
    <scope>NUCLEOTIDE SEQUENCE [LARGE SCALE GENOMIC DNA]</scope>
    <source>
        <tissue evidence="1">Whole aphids</tissue>
    </source>
</reference>
<sequence length="239" mass="28046">MTDRRLNNLIVMNTSKDILDNINMNAMIQNWATLKERRINVLLLEVIWLNLNNLIYRQALIDLDSYTTYFLDQKKVTTALYLYICMKYNYTKNEERYRGPPMTSPRTTGWKTLFNCHKKIMKNFINRQPRILFDIVGTLECPKYYSNQLPLEDAQTFKFSISFNGIPIEANPTLTGHPNIASYGIQTTKKKTKLKLDYSINSWLSLSKKKQLFHKINCHKRITPIISADYLLNARKCST</sequence>
<name>A0A6G0TID4_APHGL</name>
<organism evidence="1 2">
    <name type="scientific">Aphis glycines</name>
    <name type="common">Soybean aphid</name>
    <dbReference type="NCBI Taxonomy" id="307491"/>
    <lineage>
        <taxon>Eukaryota</taxon>
        <taxon>Metazoa</taxon>
        <taxon>Ecdysozoa</taxon>
        <taxon>Arthropoda</taxon>
        <taxon>Hexapoda</taxon>
        <taxon>Insecta</taxon>
        <taxon>Pterygota</taxon>
        <taxon>Neoptera</taxon>
        <taxon>Paraneoptera</taxon>
        <taxon>Hemiptera</taxon>
        <taxon>Sternorrhyncha</taxon>
        <taxon>Aphidomorpha</taxon>
        <taxon>Aphidoidea</taxon>
        <taxon>Aphididae</taxon>
        <taxon>Aphidini</taxon>
        <taxon>Aphis</taxon>
        <taxon>Aphis</taxon>
    </lineage>
</organism>
<comment type="caution">
    <text evidence="1">The sequence shown here is derived from an EMBL/GenBank/DDBJ whole genome shotgun (WGS) entry which is preliminary data.</text>
</comment>
<dbReference type="EMBL" id="VYZN01000034">
    <property type="protein sequence ID" value="KAE9533443.1"/>
    <property type="molecule type" value="Genomic_DNA"/>
</dbReference>
<dbReference type="Proteomes" id="UP000475862">
    <property type="component" value="Unassembled WGS sequence"/>
</dbReference>
<keyword evidence="2" id="KW-1185">Reference proteome</keyword>
<gene>
    <name evidence="1" type="ORF">AGLY_009081</name>
</gene>
<accession>A0A6G0TID4</accession>
<feature type="non-terminal residue" evidence="1">
    <location>
        <position position="239"/>
    </location>
</feature>
<protein>
    <submittedName>
        <fullName evidence="1">Uncharacterized protein</fullName>
    </submittedName>
</protein>
<evidence type="ECO:0000313" key="2">
    <source>
        <dbReference type="Proteomes" id="UP000475862"/>
    </source>
</evidence>
<proteinExistence type="predicted"/>
<evidence type="ECO:0000313" key="1">
    <source>
        <dbReference type="EMBL" id="KAE9533443.1"/>
    </source>
</evidence>